<evidence type="ECO:0000259" key="3">
    <source>
        <dbReference type="Pfam" id="PF00501"/>
    </source>
</evidence>
<dbReference type="InterPro" id="IPR000873">
    <property type="entry name" value="AMP-dep_synth/lig_dom"/>
</dbReference>
<sequence length="503" mass="55231">MAVALADLGLEPGDRVGIISRNCAHWVLADLAIILAGLVSVPVYPTANARTIQQILEHSEASLLIVGKIDDPEEQLRELPKGLRTLAMPYDEAVGELQWESVLREADAGRFQLQARDDADLATLLYTSGSTGAPKGAMHSHGNFSWVGQNLPAALGVQPGDRVLSYLPLSHCTERAYVEASSFYSESTLYFVESIETFMEDLAHARPTLFGSVPRLWKKFQIGVLEKLPQRKLDRLLGLPLIGGLVKRKIKRGLGLDQARWFASGSAPIAVSLLEWWDALDVPIHEGWGMTETFAYGTSLPAGKTPKYGTIGQALPGVELDVSDAQELLIRCPCLMQGYYKADEATAEAMTDDGFFHTGDQASVDDEGWVHITGRVKEQFKTTKGKYIAPVPIESLLARNDHIELACVLGTNLSQPSALIQLAETAPSDRAFLEAELEATRRAVNLELEPHERLGQLIVIKDSWEPENGMLTPTLKLKRQAIEARYGALLDRSKSPVVFEQDL</sequence>
<dbReference type="SUPFAM" id="SSF56801">
    <property type="entry name" value="Acetyl-CoA synthetase-like"/>
    <property type="match status" value="1"/>
</dbReference>
<dbReference type="InterPro" id="IPR042099">
    <property type="entry name" value="ANL_N_sf"/>
</dbReference>
<dbReference type="EMBL" id="CP012154">
    <property type="protein sequence ID" value="AKS41856.1"/>
    <property type="molecule type" value="Genomic_DNA"/>
</dbReference>
<gene>
    <name evidence="4" type="ORF">WM2015_1485</name>
</gene>
<protein>
    <submittedName>
        <fullName evidence="4">AMP-dependent synthetase</fullName>
    </submittedName>
</protein>
<dbReference type="GO" id="GO:0005524">
    <property type="term" value="F:ATP binding"/>
    <property type="evidence" value="ECO:0007669"/>
    <property type="project" value="UniProtKB-KW"/>
</dbReference>
<dbReference type="Pfam" id="PF23562">
    <property type="entry name" value="AMP-binding_C_3"/>
    <property type="match status" value="1"/>
</dbReference>
<proteinExistence type="predicted"/>
<dbReference type="PROSITE" id="PS00455">
    <property type="entry name" value="AMP_BINDING"/>
    <property type="match status" value="1"/>
</dbReference>
<feature type="domain" description="AMP-dependent synthetase/ligase" evidence="3">
    <location>
        <begin position="1"/>
        <end position="340"/>
    </location>
</feature>
<organism evidence="4 5">
    <name type="scientific">Wenzhouxiangella marina</name>
    <dbReference type="NCBI Taxonomy" id="1579979"/>
    <lineage>
        <taxon>Bacteria</taxon>
        <taxon>Pseudomonadati</taxon>
        <taxon>Pseudomonadota</taxon>
        <taxon>Gammaproteobacteria</taxon>
        <taxon>Chromatiales</taxon>
        <taxon>Wenzhouxiangellaceae</taxon>
        <taxon>Wenzhouxiangella</taxon>
    </lineage>
</organism>
<evidence type="ECO:0000313" key="5">
    <source>
        <dbReference type="Proteomes" id="UP000066624"/>
    </source>
</evidence>
<dbReference type="Pfam" id="PF00501">
    <property type="entry name" value="AMP-binding"/>
    <property type="match status" value="1"/>
</dbReference>
<evidence type="ECO:0000256" key="1">
    <source>
        <dbReference type="ARBA" id="ARBA00022741"/>
    </source>
</evidence>
<keyword evidence="5" id="KW-1185">Reference proteome</keyword>
<dbReference type="PANTHER" id="PTHR43272">
    <property type="entry name" value="LONG-CHAIN-FATTY-ACID--COA LIGASE"/>
    <property type="match status" value="1"/>
</dbReference>
<accession>A0A0K0XW64</accession>
<reference evidence="4 5" key="1">
    <citation type="submission" date="2015-07" db="EMBL/GenBank/DDBJ databases">
        <authorList>
            <person name="Noorani M."/>
        </authorList>
    </citation>
    <scope>NUCLEOTIDE SEQUENCE [LARGE SCALE GENOMIC DNA]</scope>
    <source>
        <strain evidence="4 5">KCTC 42284</strain>
    </source>
</reference>
<evidence type="ECO:0000313" key="4">
    <source>
        <dbReference type="EMBL" id="AKS41856.1"/>
    </source>
</evidence>
<name>A0A0K0XW64_9GAMM</name>
<dbReference type="AlphaFoldDB" id="A0A0K0XW64"/>
<keyword evidence="1" id="KW-0547">Nucleotide-binding</keyword>
<dbReference type="Gene3D" id="3.40.50.12780">
    <property type="entry name" value="N-terminal domain of ligase-like"/>
    <property type="match status" value="1"/>
</dbReference>
<dbReference type="PATRIC" id="fig|1579979.3.peg.1523"/>
<dbReference type="PANTHER" id="PTHR43272:SF33">
    <property type="entry name" value="AMP-BINDING DOMAIN-CONTAINING PROTEIN-RELATED"/>
    <property type="match status" value="1"/>
</dbReference>
<keyword evidence="2" id="KW-0067">ATP-binding</keyword>
<dbReference type="KEGG" id="wma:WM2015_1485"/>
<dbReference type="Proteomes" id="UP000066624">
    <property type="component" value="Chromosome"/>
</dbReference>
<dbReference type="GO" id="GO:0004467">
    <property type="term" value="F:long-chain fatty acid-CoA ligase activity"/>
    <property type="evidence" value="ECO:0007669"/>
    <property type="project" value="TreeGrafter"/>
</dbReference>
<dbReference type="GO" id="GO:0016020">
    <property type="term" value="C:membrane"/>
    <property type="evidence" value="ECO:0007669"/>
    <property type="project" value="TreeGrafter"/>
</dbReference>
<dbReference type="STRING" id="1579979.WM2015_1485"/>
<dbReference type="InterPro" id="IPR020845">
    <property type="entry name" value="AMP-binding_CS"/>
</dbReference>
<evidence type="ECO:0000256" key="2">
    <source>
        <dbReference type="ARBA" id="ARBA00022840"/>
    </source>
</evidence>